<name>A0ACC0V0D5_9HYPO</name>
<accession>A0ACC0V0D5</accession>
<organism evidence="1 2">
    <name type="scientific">Trichothecium roseum</name>
    <dbReference type="NCBI Taxonomy" id="47278"/>
    <lineage>
        <taxon>Eukaryota</taxon>
        <taxon>Fungi</taxon>
        <taxon>Dikarya</taxon>
        <taxon>Ascomycota</taxon>
        <taxon>Pezizomycotina</taxon>
        <taxon>Sordariomycetes</taxon>
        <taxon>Hypocreomycetidae</taxon>
        <taxon>Hypocreales</taxon>
        <taxon>Hypocreales incertae sedis</taxon>
        <taxon>Trichothecium</taxon>
    </lineage>
</organism>
<sequence>MSTPTQTLVRLKAGPTTTMAPGPHDHLTKPLAILHASCIEKDHSVVDFLPPLDIPLMTRWWQSRIDEVGAGTREIIAVVEQAPAPDGDDDDDDGSGSQEAFVAAVVMVSFPVVQTAPMRGLVQKLLVSPKRRRQGLARKVMAEMERAALERGKWHLTLDAEVGAPSELVYPRLGYEDVGVVPSCEISPEDGRLISCRWFWKDLRKTNLIGQVQE</sequence>
<reference evidence="1" key="1">
    <citation type="submission" date="2022-10" db="EMBL/GenBank/DDBJ databases">
        <title>Complete Genome of Trichothecium roseum strain YXFP-22015, a Plant Pathogen Isolated from Citrus.</title>
        <authorList>
            <person name="Wang Y."/>
            <person name="Zhu L."/>
        </authorList>
    </citation>
    <scope>NUCLEOTIDE SEQUENCE</scope>
    <source>
        <strain evidence="1">YXFP-22015</strain>
    </source>
</reference>
<proteinExistence type="predicted"/>
<protein>
    <submittedName>
        <fullName evidence="1">Uncharacterized protein</fullName>
    </submittedName>
</protein>
<dbReference type="EMBL" id="CM047943">
    <property type="protein sequence ID" value="KAI9899864.1"/>
    <property type="molecule type" value="Genomic_DNA"/>
</dbReference>
<evidence type="ECO:0000313" key="1">
    <source>
        <dbReference type="EMBL" id="KAI9899864.1"/>
    </source>
</evidence>
<gene>
    <name evidence="1" type="ORF">N3K66_004126</name>
</gene>
<keyword evidence="2" id="KW-1185">Reference proteome</keyword>
<comment type="caution">
    <text evidence="1">The sequence shown here is derived from an EMBL/GenBank/DDBJ whole genome shotgun (WGS) entry which is preliminary data.</text>
</comment>
<dbReference type="Proteomes" id="UP001163324">
    <property type="component" value="Chromosome 4"/>
</dbReference>
<evidence type="ECO:0000313" key="2">
    <source>
        <dbReference type="Proteomes" id="UP001163324"/>
    </source>
</evidence>